<organism evidence="1">
    <name type="scientific">Streptomyces sp. R35</name>
    <dbReference type="NCBI Taxonomy" id="3238630"/>
    <lineage>
        <taxon>Bacteria</taxon>
        <taxon>Bacillati</taxon>
        <taxon>Actinomycetota</taxon>
        <taxon>Actinomycetes</taxon>
        <taxon>Kitasatosporales</taxon>
        <taxon>Streptomycetaceae</taxon>
        <taxon>Streptomyces</taxon>
    </lineage>
</organism>
<evidence type="ECO:0000313" key="1">
    <source>
        <dbReference type="EMBL" id="XDQ67707.1"/>
    </source>
</evidence>
<dbReference type="EMBL" id="CP163440">
    <property type="protein sequence ID" value="XDQ67707.1"/>
    <property type="molecule type" value="Genomic_DNA"/>
</dbReference>
<gene>
    <name evidence="1" type="ORF">AB5J50_46475</name>
</gene>
<sequence length="37" mass="4198">MRQLDELFGDQLHDPTAQFEMQLALRALALRLAAASR</sequence>
<reference evidence="1" key="1">
    <citation type="submission" date="2024-07" db="EMBL/GenBank/DDBJ databases">
        <authorList>
            <person name="Yu S.T."/>
        </authorList>
    </citation>
    <scope>NUCLEOTIDE SEQUENCE</scope>
    <source>
        <strain evidence="1">R35</strain>
    </source>
</reference>
<proteinExistence type="predicted"/>
<protein>
    <submittedName>
        <fullName evidence="1">Uncharacterized protein</fullName>
    </submittedName>
</protein>
<accession>A0AB39SHS8</accession>
<name>A0AB39SHS8_9ACTN</name>
<dbReference type="AlphaFoldDB" id="A0AB39SHS8"/>
<dbReference type="RefSeq" id="WP_369264578.1">
    <property type="nucleotide sequence ID" value="NZ_CP163440.1"/>
</dbReference>